<reference evidence="2 3" key="1">
    <citation type="submission" date="2019-02" db="EMBL/GenBank/DDBJ databases">
        <title>Deep-cultivation of Planctomycetes and their phenomic and genomic characterization uncovers novel biology.</title>
        <authorList>
            <person name="Wiegand S."/>
            <person name="Jogler M."/>
            <person name="Boedeker C."/>
            <person name="Pinto D."/>
            <person name="Vollmers J."/>
            <person name="Rivas-Marin E."/>
            <person name="Kohn T."/>
            <person name="Peeters S.H."/>
            <person name="Heuer A."/>
            <person name="Rast P."/>
            <person name="Oberbeckmann S."/>
            <person name="Bunk B."/>
            <person name="Jeske O."/>
            <person name="Meyerdierks A."/>
            <person name="Storesund J.E."/>
            <person name="Kallscheuer N."/>
            <person name="Luecker S."/>
            <person name="Lage O.M."/>
            <person name="Pohl T."/>
            <person name="Merkel B.J."/>
            <person name="Hornburger P."/>
            <person name="Mueller R.-W."/>
            <person name="Bruemmer F."/>
            <person name="Labrenz M."/>
            <person name="Spormann A.M."/>
            <person name="Op Den Camp H."/>
            <person name="Overmann J."/>
            <person name="Amann R."/>
            <person name="Jetten M.S.M."/>
            <person name="Mascher T."/>
            <person name="Medema M.H."/>
            <person name="Devos D.P."/>
            <person name="Kaster A.-K."/>
            <person name="Ovreas L."/>
            <person name="Rohde M."/>
            <person name="Galperin M.Y."/>
            <person name="Jogler C."/>
        </authorList>
    </citation>
    <scope>NUCLEOTIDE SEQUENCE [LARGE SCALE GENOMIC DNA]</scope>
    <source>
        <strain evidence="2 3">KOR42</strain>
    </source>
</reference>
<feature type="chain" id="PRO_5022929426" evidence="1">
    <location>
        <begin position="21"/>
        <end position="199"/>
    </location>
</feature>
<dbReference type="RefSeq" id="WP_197441135.1">
    <property type="nucleotide sequence ID" value="NZ_SIHI01000003.1"/>
</dbReference>
<dbReference type="InterPro" id="IPR032675">
    <property type="entry name" value="LRR_dom_sf"/>
</dbReference>
<dbReference type="Pfam" id="PF13516">
    <property type="entry name" value="LRR_6"/>
    <property type="match status" value="2"/>
</dbReference>
<dbReference type="SMART" id="SM00368">
    <property type="entry name" value="LRR_RI"/>
    <property type="match status" value="2"/>
</dbReference>
<dbReference type="InterPro" id="IPR001611">
    <property type="entry name" value="Leu-rich_rpt"/>
</dbReference>
<keyword evidence="1" id="KW-0732">Signal</keyword>
<dbReference type="PANTHER" id="PTHR12904">
    <property type="match status" value="1"/>
</dbReference>
<evidence type="ECO:0000313" key="2">
    <source>
        <dbReference type="EMBL" id="TWT55610.1"/>
    </source>
</evidence>
<name>A0A5C5WYF3_9PLAN</name>
<feature type="signal peptide" evidence="1">
    <location>
        <begin position="1"/>
        <end position="20"/>
    </location>
</feature>
<accession>A0A5C5WYF3</accession>
<keyword evidence="3" id="KW-1185">Reference proteome</keyword>
<dbReference type="InterPro" id="IPR051341">
    <property type="entry name" value="Zyg-11_UBL_adapter"/>
</dbReference>
<comment type="caution">
    <text evidence="2">The sequence shown here is derived from an EMBL/GenBank/DDBJ whole genome shotgun (WGS) entry which is preliminary data.</text>
</comment>
<evidence type="ECO:0000313" key="3">
    <source>
        <dbReference type="Proteomes" id="UP000317243"/>
    </source>
</evidence>
<dbReference type="SUPFAM" id="SSF52047">
    <property type="entry name" value="RNI-like"/>
    <property type="match status" value="1"/>
</dbReference>
<dbReference type="Proteomes" id="UP000317243">
    <property type="component" value="Unassembled WGS sequence"/>
</dbReference>
<dbReference type="PANTHER" id="PTHR12904:SF23">
    <property type="entry name" value="PROTEIN ZER-1 HOMOLOG"/>
    <property type="match status" value="1"/>
</dbReference>
<protein>
    <submittedName>
        <fullName evidence="2">Leucine Rich repeats (2 copies)</fullName>
    </submittedName>
</protein>
<evidence type="ECO:0000256" key="1">
    <source>
        <dbReference type="SAM" id="SignalP"/>
    </source>
</evidence>
<sequence precursor="true">MSKQLLLLALLASLQSSVFADEPADAKAPSVQAIKKVGGNVMAIAQNDPRLDVTLHLADQDVTDPILEHVAALENVAWLNLAGTKISDDGLAHLSDLKSLEKLHLEKTAVGDKGLKHLSGLKHLVYLNLYGTNVTDAGIDELAKLKSLRRVYLWQSKVTDSGIEKLQNALPEAQVVGAIKLTPVEPPKPEAEKKEPEKN</sequence>
<dbReference type="AlphaFoldDB" id="A0A5C5WYF3"/>
<dbReference type="EMBL" id="SIHI01000003">
    <property type="protein sequence ID" value="TWT55610.1"/>
    <property type="molecule type" value="Genomic_DNA"/>
</dbReference>
<organism evidence="2 3">
    <name type="scientific">Thalassoglobus neptunius</name>
    <dbReference type="NCBI Taxonomy" id="1938619"/>
    <lineage>
        <taxon>Bacteria</taxon>
        <taxon>Pseudomonadati</taxon>
        <taxon>Planctomycetota</taxon>
        <taxon>Planctomycetia</taxon>
        <taxon>Planctomycetales</taxon>
        <taxon>Planctomycetaceae</taxon>
        <taxon>Thalassoglobus</taxon>
    </lineage>
</organism>
<dbReference type="Gene3D" id="3.80.10.10">
    <property type="entry name" value="Ribonuclease Inhibitor"/>
    <property type="match status" value="1"/>
</dbReference>
<gene>
    <name evidence="2" type="ORF">KOR42_27370</name>
</gene>
<proteinExistence type="predicted"/>